<evidence type="ECO:0000313" key="12">
    <source>
        <dbReference type="EMBL" id="PLW22127.1"/>
    </source>
</evidence>
<reference evidence="13 14" key="1">
    <citation type="submission" date="2017-11" db="EMBL/GenBank/DDBJ databases">
        <title>De novo assembly and phasing of dikaryotic genomes from two isolates of Puccinia coronata f. sp. avenae, the causal agent of oat crown rust.</title>
        <authorList>
            <person name="Miller M.E."/>
            <person name="Zhang Y."/>
            <person name="Omidvar V."/>
            <person name="Sperschneider J."/>
            <person name="Schwessinger B."/>
            <person name="Raley C."/>
            <person name="Palmer J.M."/>
            <person name="Garnica D."/>
            <person name="Upadhyaya N."/>
            <person name="Rathjen J."/>
            <person name="Taylor J.M."/>
            <person name="Park R.F."/>
            <person name="Dodds P.N."/>
            <person name="Hirsch C.D."/>
            <person name="Kianian S.F."/>
            <person name="Figueroa M."/>
        </authorList>
    </citation>
    <scope>NUCLEOTIDE SEQUENCE [LARGE SCALE GENOMIC DNA]</scope>
    <source>
        <strain evidence="11">12NC29</strain>
        <strain evidence="12">12SD80</strain>
    </source>
</reference>
<accession>A0A2N5SDJ0</accession>
<dbReference type="SMART" id="SM00355">
    <property type="entry name" value="ZnF_C2H2"/>
    <property type="match status" value="2"/>
</dbReference>
<dbReference type="GO" id="GO:0000122">
    <property type="term" value="P:negative regulation of transcription by RNA polymerase II"/>
    <property type="evidence" value="ECO:0007669"/>
    <property type="project" value="UniProtKB-ARBA"/>
</dbReference>
<feature type="compositionally biased region" description="Polar residues" evidence="9">
    <location>
        <begin position="199"/>
        <end position="209"/>
    </location>
</feature>
<dbReference type="Proteomes" id="UP000235388">
    <property type="component" value="Unassembled WGS sequence"/>
</dbReference>
<dbReference type="GO" id="GO:0008270">
    <property type="term" value="F:zinc ion binding"/>
    <property type="evidence" value="ECO:0007669"/>
    <property type="project" value="UniProtKB-KW"/>
</dbReference>
<dbReference type="OrthoDB" id="2502162at2759"/>
<comment type="subcellular location">
    <subcellularLocation>
        <location evidence="1">Nucleus</location>
    </subcellularLocation>
</comment>
<dbReference type="InterPro" id="IPR036236">
    <property type="entry name" value="Znf_C2H2_sf"/>
</dbReference>
<dbReference type="PROSITE" id="PS00028">
    <property type="entry name" value="ZINC_FINGER_C2H2_1"/>
    <property type="match status" value="2"/>
</dbReference>
<organism evidence="11 13">
    <name type="scientific">Puccinia coronata f. sp. avenae</name>
    <dbReference type="NCBI Taxonomy" id="200324"/>
    <lineage>
        <taxon>Eukaryota</taxon>
        <taxon>Fungi</taxon>
        <taxon>Dikarya</taxon>
        <taxon>Basidiomycota</taxon>
        <taxon>Pucciniomycotina</taxon>
        <taxon>Pucciniomycetes</taxon>
        <taxon>Pucciniales</taxon>
        <taxon>Pucciniaceae</taxon>
        <taxon>Puccinia</taxon>
    </lineage>
</organism>
<evidence type="ECO:0000256" key="7">
    <source>
        <dbReference type="ARBA" id="ARBA00023242"/>
    </source>
</evidence>
<evidence type="ECO:0000313" key="11">
    <source>
        <dbReference type="EMBL" id="PLW11302.1"/>
    </source>
</evidence>
<evidence type="ECO:0000256" key="4">
    <source>
        <dbReference type="ARBA" id="ARBA00022737"/>
    </source>
</evidence>
<feature type="region of interest" description="Disordered" evidence="9">
    <location>
        <begin position="330"/>
        <end position="361"/>
    </location>
</feature>
<dbReference type="STRING" id="200324.A0A2N5SDJ0"/>
<dbReference type="Gene3D" id="3.30.160.60">
    <property type="entry name" value="Classic Zinc Finger"/>
    <property type="match status" value="2"/>
</dbReference>
<dbReference type="AlphaFoldDB" id="A0A2N5SDJ0"/>
<evidence type="ECO:0000256" key="5">
    <source>
        <dbReference type="ARBA" id="ARBA00022771"/>
    </source>
</evidence>
<feature type="domain" description="C2H2-type" evidence="10">
    <location>
        <begin position="276"/>
        <end position="305"/>
    </location>
</feature>
<dbReference type="FunFam" id="3.30.160.60:FF:001382">
    <property type="entry name" value="Transcriptional repressor"/>
    <property type="match status" value="1"/>
</dbReference>
<dbReference type="GO" id="GO:0000981">
    <property type="term" value="F:DNA-binding transcription factor activity, RNA polymerase II-specific"/>
    <property type="evidence" value="ECO:0007669"/>
    <property type="project" value="TreeGrafter"/>
</dbReference>
<evidence type="ECO:0000256" key="1">
    <source>
        <dbReference type="ARBA" id="ARBA00004123"/>
    </source>
</evidence>
<comment type="caution">
    <text evidence="11">The sequence shown here is derived from an EMBL/GenBank/DDBJ whole genome shotgun (WGS) entry which is preliminary data.</text>
</comment>
<feature type="domain" description="C2H2-type" evidence="10">
    <location>
        <begin position="306"/>
        <end position="335"/>
    </location>
</feature>
<keyword evidence="5 8" id="KW-0863">Zinc-finger</keyword>
<keyword evidence="13" id="KW-1185">Reference proteome</keyword>
<evidence type="ECO:0000313" key="14">
    <source>
        <dbReference type="Proteomes" id="UP000235392"/>
    </source>
</evidence>
<feature type="compositionally biased region" description="Basic residues" evidence="9">
    <location>
        <begin position="245"/>
        <end position="254"/>
    </location>
</feature>
<dbReference type="GO" id="GO:0000978">
    <property type="term" value="F:RNA polymerase II cis-regulatory region sequence-specific DNA binding"/>
    <property type="evidence" value="ECO:0007669"/>
    <property type="project" value="TreeGrafter"/>
</dbReference>
<dbReference type="InterPro" id="IPR013087">
    <property type="entry name" value="Znf_C2H2_type"/>
</dbReference>
<evidence type="ECO:0000256" key="6">
    <source>
        <dbReference type="ARBA" id="ARBA00022833"/>
    </source>
</evidence>
<protein>
    <recommendedName>
        <fullName evidence="10">C2H2-type domain-containing protein</fullName>
    </recommendedName>
</protein>
<dbReference type="GO" id="GO:0060258">
    <property type="term" value="P:negative regulation of filamentous growth"/>
    <property type="evidence" value="ECO:0007669"/>
    <property type="project" value="UniProtKB-ARBA"/>
</dbReference>
<dbReference type="EMBL" id="PGCJ01001025">
    <property type="protein sequence ID" value="PLW11302.1"/>
    <property type="molecule type" value="Genomic_DNA"/>
</dbReference>
<dbReference type="FunFam" id="3.30.160.60:FF:002926">
    <property type="entry name" value="Uncharacterized protein"/>
    <property type="match status" value="1"/>
</dbReference>
<evidence type="ECO:0000256" key="3">
    <source>
        <dbReference type="ARBA" id="ARBA00022723"/>
    </source>
</evidence>
<keyword evidence="2" id="KW-0678">Repressor</keyword>
<dbReference type="SUPFAM" id="SSF57667">
    <property type="entry name" value="beta-beta-alpha zinc fingers"/>
    <property type="match status" value="1"/>
</dbReference>
<dbReference type="GO" id="GO:0000785">
    <property type="term" value="C:chromatin"/>
    <property type="evidence" value="ECO:0007669"/>
    <property type="project" value="TreeGrafter"/>
</dbReference>
<dbReference type="PANTHER" id="PTHR14003:SF19">
    <property type="entry name" value="YY2 TRANSCRIPTION FACTOR"/>
    <property type="match status" value="1"/>
</dbReference>
<feature type="compositionally biased region" description="Low complexity" evidence="9">
    <location>
        <begin position="215"/>
        <end position="230"/>
    </location>
</feature>
<keyword evidence="4" id="KW-0677">Repeat</keyword>
<keyword evidence="6" id="KW-0862">Zinc</keyword>
<dbReference type="EMBL" id="PGCI01000675">
    <property type="protein sequence ID" value="PLW22127.1"/>
    <property type="molecule type" value="Genomic_DNA"/>
</dbReference>
<evidence type="ECO:0000313" key="13">
    <source>
        <dbReference type="Proteomes" id="UP000235388"/>
    </source>
</evidence>
<keyword evidence="3" id="KW-0479">Metal-binding</keyword>
<dbReference type="PROSITE" id="PS50157">
    <property type="entry name" value="ZINC_FINGER_C2H2_2"/>
    <property type="match status" value="2"/>
</dbReference>
<evidence type="ECO:0000256" key="2">
    <source>
        <dbReference type="ARBA" id="ARBA00022491"/>
    </source>
</evidence>
<gene>
    <name evidence="11" type="ORF">PCANC_20649</name>
    <name evidence="12" type="ORF">PCASD_15119</name>
</gene>
<evidence type="ECO:0000259" key="10">
    <source>
        <dbReference type="PROSITE" id="PS50157"/>
    </source>
</evidence>
<dbReference type="GO" id="GO:0005667">
    <property type="term" value="C:transcription regulator complex"/>
    <property type="evidence" value="ECO:0007669"/>
    <property type="project" value="TreeGrafter"/>
</dbReference>
<sequence>MFFNSYDDSAGLPPMNSPSLLSFYPSYEINNPEVYASLSPNVNKLFDFSTPTFPFDLPLPEGHEFTRYPFMNPDPNLNEYQELGYTGMTLSNQIDTQDLFSTPPAYGQLLSTSPRLSNSSIEFVPAFSQNSSPNFSATDITSSFLFPQTHGQLAQVGNEYFHLEPDSSIPLLNLQTPHSSFFSNINADVPVLPSQQVWRSAPPATTTPVPKSKRTASSSKKVLSATSSQSNPYPVIPSSNSKSVHPPRAKRATRSSHVILTDSPVSITQGGYARKYACTWEGCGKAFTTSGHLVRHKRIHTGEKRYECAMENCSSRFSRQDNMLQHYRTHFSSKSRRIPSPSFVKPNQPPPQAPDLLTNTTNPTLVVPQLSKSFGQLFAGK</sequence>
<dbReference type="Pfam" id="PF00096">
    <property type="entry name" value="zf-C2H2"/>
    <property type="match status" value="1"/>
</dbReference>
<proteinExistence type="predicted"/>
<evidence type="ECO:0000256" key="9">
    <source>
        <dbReference type="SAM" id="MobiDB-lite"/>
    </source>
</evidence>
<dbReference type="GO" id="GO:0031519">
    <property type="term" value="C:PcG protein complex"/>
    <property type="evidence" value="ECO:0007669"/>
    <property type="project" value="TreeGrafter"/>
</dbReference>
<name>A0A2N5SDJ0_9BASI</name>
<feature type="region of interest" description="Disordered" evidence="9">
    <location>
        <begin position="199"/>
        <end position="255"/>
    </location>
</feature>
<dbReference type="Proteomes" id="UP000235392">
    <property type="component" value="Unassembled WGS sequence"/>
</dbReference>
<keyword evidence="7" id="KW-0539">Nucleus</keyword>
<evidence type="ECO:0000256" key="8">
    <source>
        <dbReference type="PROSITE-ProRule" id="PRU00042"/>
    </source>
</evidence>
<dbReference type="PANTHER" id="PTHR14003">
    <property type="entry name" value="TRANSCRIPTIONAL REPRESSOR PROTEIN YY"/>
    <property type="match status" value="1"/>
</dbReference>